<protein>
    <recommendedName>
        <fullName evidence="3">F-box domain-containing protein</fullName>
    </recommendedName>
</protein>
<keyword evidence="2" id="KW-1185">Reference proteome</keyword>
<evidence type="ECO:0008006" key="3">
    <source>
        <dbReference type="Google" id="ProtNLM"/>
    </source>
</evidence>
<proteinExistence type="predicted"/>
<dbReference type="SUPFAM" id="SSF81383">
    <property type="entry name" value="F-box domain"/>
    <property type="match status" value="1"/>
</dbReference>
<sequence length="267" mass="30024">MNNLAQLRLQTYSPRPSRLQQLPIHILLEIQKHLGYLGSISLKCVNRYFKEIIDPTLCSVDDKIEGVMYAEQNFRQHYPGRLSALPAGDERRGKREWELKNPGNFGCYHCFRVLAPEQFELFKWNITVDRTEDSNEDEGAVQLNIDSLAPNHHHSSSSLSGVGMGMGMGMGIGGSATGTTATACLTGADYCISPRVKSTWGVRRFCIPCGIRLKFYKPGDLIYLQRASRDQAAWICHCWKTHVRPAELSCQDCGSFVPLSTPTRRRS</sequence>
<gene>
    <name evidence="1" type="ORF">QBC46DRAFT_262651</name>
</gene>
<dbReference type="Proteomes" id="UP001303473">
    <property type="component" value="Unassembled WGS sequence"/>
</dbReference>
<reference evidence="2" key="1">
    <citation type="journal article" date="2023" name="Mol. Phylogenet. Evol.">
        <title>Genome-scale phylogeny and comparative genomics of the fungal order Sordariales.</title>
        <authorList>
            <person name="Hensen N."/>
            <person name="Bonometti L."/>
            <person name="Westerberg I."/>
            <person name="Brannstrom I.O."/>
            <person name="Guillou S."/>
            <person name="Cros-Aarteil S."/>
            <person name="Calhoun S."/>
            <person name="Haridas S."/>
            <person name="Kuo A."/>
            <person name="Mondo S."/>
            <person name="Pangilinan J."/>
            <person name="Riley R."/>
            <person name="LaButti K."/>
            <person name="Andreopoulos B."/>
            <person name="Lipzen A."/>
            <person name="Chen C."/>
            <person name="Yan M."/>
            <person name="Daum C."/>
            <person name="Ng V."/>
            <person name="Clum A."/>
            <person name="Steindorff A."/>
            <person name="Ohm R.A."/>
            <person name="Martin F."/>
            <person name="Silar P."/>
            <person name="Natvig D.O."/>
            <person name="Lalanne C."/>
            <person name="Gautier V."/>
            <person name="Ament-Velasquez S.L."/>
            <person name="Kruys A."/>
            <person name="Hutchinson M.I."/>
            <person name="Powell A.J."/>
            <person name="Barry K."/>
            <person name="Miller A.N."/>
            <person name="Grigoriev I.V."/>
            <person name="Debuchy R."/>
            <person name="Gladieux P."/>
            <person name="Hiltunen Thoren M."/>
            <person name="Johannesson H."/>
        </authorList>
    </citation>
    <scope>NUCLEOTIDE SEQUENCE [LARGE SCALE GENOMIC DNA]</scope>
    <source>
        <strain evidence="2">CBS 340.73</strain>
    </source>
</reference>
<dbReference type="InterPro" id="IPR036047">
    <property type="entry name" value="F-box-like_dom_sf"/>
</dbReference>
<evidence type="ECO:0000313" key="1">
    <source>
        <dbReference type="EMBL" id="KAK3939653.1"/>
    </source>
</evidence>
<dbReference type="EMBL" id="MU853807">
    <property type="protein sequence ID" value="KAK3939653.1"/>
    <property type="molecule type" value="Genomic_DNA"/>
</dbReference>
<evidence type="ECO:0000313" key="2">
    <source>
        <dbReference type="Proteomes" id="UP001303473"/>
    </source>
</evidence>
<comment type="caution">
    <text evidence="1">The sequence shown here is derived from an EMBL/GenBank/DDBJ whole genome shotgun (WGS) entry which is preliminary data.</text>
</comment>
<name>A0AAN6N8F8_9PEZI</name>
<accession>A0AAN6N8F8</accession>
<dbReference type="AlphaFoldDB" id="A0AAN6N8F8"/>
<organism evidence="1 2">
    <name type="scientific">Diplogelasinospora grovesii</name>
    <dbReference type="NCBI Taxonomy" id="303347"/>
    <lineage>
        <taxon>Eukaryota</taxon>
        <taxon>Fungi</taxon>
        <taxon>Dikarya</taxon>
        <taxon>Ascomycota</taxon>
        <taxon>Pezizomycotina</taxon>
        <taxon>Sordariomycetes</taxon>
        <taxon>Sordariomycetidae</taxon>
        <taxon>Sordariales</taxon>
        <taxon>Diplogelasinosporaceae</taxon>
        <taxon>Diplogelasinospora</taxon>
    </lineage>
</organism>